<proteinExistence type="inferred from homology"/>
<dbReference type="InterPro" id="IPR008984">
    <property type="entry name" value="SMAD_FHA_dom_sf"/>
</dbReference>
<dbReference type="Proteomes" id="UP000515204">
    <property type="component" value="Unplaced"/>
</dbReference>
<dbReference type="Pfam" id="PF00225">
    <property type="entry name" value="Kinesin"/>
    <property type="match status" value="1"/>
</dbReference>
<dbReference type="Gene3D" id="2.60.200.20">
    <property type="match status" value="1"/>
</dbReference>
<dbReference type="Gene3D" id="6.10.250.2520">
    <property type="match status" value="1"/>
</dbReference>
<dbReference type="CDD" id="cd01365">
    <property type="entry name" value="KISc_KIF1A_KIF1B"/>
    <property type="match status" value="1"/>
</dbReference>
<dbReference type="PANTHER" id="PTHR47117:SF10">
    <property type="entry name" value="KINESIN-LIKE PROTEIN KIF1B"/>
    <property type="match status" value="1"/>
</dbReference>
<dbReference type="SMART" id="SM00129">
    <property type="entry name" value="KISc"/>
    <property type="match status" value="1"/>
</dbReference>
<dbReference type="InterPro" id="IPR036961">
    <property type="entry name" value="Kinesin_motor_dom_sf"/>
</dbReference>
<organism evidence="16 17">
    <name type="scientific">Dinoponera quadriceps</name>
    <name type="common">South American ant</name>
    <dbReference type="NCBI Taxonomy" id="609295"/>
    <lineage>
        <taxon>Eukaryota</taxon>
        <taxon>Metazoa</taxon>
        <taxon>Ecdysozoa</taxon>
        <taxon>Arthropoda</taxon>
        <taxon>Hexapoda</taxon>
        <taxon>Insecta</taxon>
        <taxon>Pterygota</taxon>
        <taxon>Neoptera</taxon>
        <taxon>Endopterygota</taxon>
        <taxon>Hymenoptera</taxon>
        <taxon>Apocrita</taxon>
        <taxon>Aculeata</taxon>
        <taxon>Formicoidea</taxon>
        <taxon>Formicidae</taxon>
        <taxon>Ponerinae</taxon>
        <taxon>Ponerini</taxon>
        <taxon>Dinoponera</taxon>
    </lineage>
</organism>
<evidence type="ECO:0000256" key="4">
    <source>
        <dbReference type="ARBA" id="ARBA00022701"/>
    </source>
</evidence>
<dbReference type="InterPro" id="IPR000253">
    <property type="entry name" value="FHA_dom"/>
</dbReference>
<dbReference type="InterPro" id="IPR001849">
    <property type="entry name" value="PH_domain"/>
</dbReference>
<dbReference type="Pfam" id="PF00498">
    <property type="entry name" value="FHA"/>
    <property type="match status" value="1"/>
</dbReference>
<evidence type="ECO:0000256" key="1">
    <source>
        <dbReference type="ARBA" id="ARBA00004245"/>
    </source>
</evidence>
<evidence type="ECO:0000256" key="9">
    <source>
        <dbReference type="ARBA" id="ARBA00023212"/>
    </source>
</evidence>
<keyword evidence="6 11" id="KW-0067">ATP-binding</keyword>
<feature type="compositionally biased region" description="Basic and acidic residues" evidence="13">
    <location>
        <begin position="409"/>
        <end position="420"/>
    </location>
</feature>
<sequence length="1743" mass="198219">MSSVKVAVRVRPFNSREIRREAQCIIDMSGSTTSIVNPKATPGSKDAVKSFNYDYSYFSMDPNDENYSSQLMVYKDIGEEMLEHAFEGYNVCIFAYGQTGAGKSYTMMGKQEEGQEGIIPQICKDLFRKISYTSNERLKYSVEVSYMEIYCERVRDLLNPKNRGNLRVREHPLLGPYVEDLSKLAVMSYEDIHDLIDEGNKARTVAATNMNETSSRSHAVFTIFFTQQQQDCATGLVTEKVSKISLVDLAGSERADSTGAKGTRLKEGANINKSLTTLGKVISALAEIAATKKKKKADFIPYRDSVLTWLLRENLGGNSKTAMIAAVSPADINYDETLSTLRYADRAKQIVCKAVVNEDANARLIRELKEEIQKLRELLKQEGIDVQEGPDGKVTYEKKEPRDEIVRTNKREEDVKESRPRIASHTTSSLAEEAVDQLQASEKLIAELNETWEEKLKRTESIRLQREAVFAEMGVAVKEDGVTVGVFSPKKTPHLVNLNEDPLMSECLIYYIKDGFTRIGSAEANIPQDIQLCGPHILSEHCVFENHEGIITLIPKNGALIYVNGREVTESLTLTTGSRVILGKNHVFRFNHPDQVRERREKGSPAETPGNGETADWDFAQVELLENQGIDLKAEMEKRLLVLEEQFRKEKEEADQLFEEQRKNYEARIDALQRQVEEQSMTMSMYSSYTPEDFNNIEEDIFVNPLFDAESNWTEREFQLAASAFRKWKYHQFTSLRDDLWGNAIFLKEANAISVELKKKVQFQFTLLTDTLYSPLPPDLLPVMDDEEEDERPFPRTIVAVEVQDTKNGATHYWTLDKLRQRLELMREMYHNEAELSPTSPDYNVESINGGDPFYDRFPWFRMVGRSFVYLSNLMYPVPLIHKVAIVNEKGDVKGYLRVAVQAVVEEENSEYSSGVRQSARISFEDDLFGGQKHNKRSTLLAQTLEKNRQIMLHEERVVEGHNEVQKDMKDEDDIGDADSGRGDSSVSSDMKEEDLPDHLQPGAEFTFRVTVLQAMGISTEYADIFCQFNFLHRHDEAFSTEPVKNTGKGNPPGFYHVQNITVTVTKSFLEYLKTQPIVFEVFGHYQQHPLHKDAKLEYVRQPPKRMLPPSIPISQPVRSPKFGSVLPSPSTSHVHAKYDVLVWFEICELAPNGEYVPSVVDHSDDLPCRGLFLLHQGIQRRIRITIVHEPASELRWKDVRELVVGRIRNTPEPEEEDNDSSVLSLGLFPGEYLEVPGDDRCMFRFEAAWDSSLHNSTLLNRVTSYGEQIFMTISAYLELENCGRPAIITKDLSMIIYGRDARLGPTRSLKHLFSGSYRNQEANRLSGVYELVLRRSSEAGVQRRQRRVLDTSSTYVRGEENLHGWRPRGDSLIFDHQWELEKLTRLEEVERMRHTLLLREKLGIDKVPFCNKPLHDFTKSEKSYSRRFSGTQDVCNMVAKATNEPHASPVKLKRSTSKDVYEPWEMTERERELATKCIKLIQGRIPSKEPILLSDVSPGEDTIADTSTSMISSVISSSSQESVYARASDTLNQAAGIVIWSRSKSCLLRLSSPERARLQELQESILASESASQTCTVVPPPLGSSSPSKENLVLYVPEVEEIRISPVIARKGYLNVLEHKTNGWKKRWVAVRRPYVLIFREEKDPVERALINLATAQVEYSEDQLAMVKVPNTFSVVTKHRGYLLQTLGDKEVYDWLYAINPLLAGQIRSKLARKGPTAPNPNNAAPIRLTPPLEQQNNQTK</sequence>
<dbReference type="FunFam" id="2.30.29.30:FF:000204">
    <property type="entry name" value="kinesin-like protein unc-104 isoform X6"/>
    <property type="match status" value="1"/>
</dbReference>
<dbReference type="GO" id="GO:0010975">
    <property type="term" value="P:regulation of neuron projection development"/>
    <property type="evidence" value="ECO:0007669"/>
    <property type="project" value="UniProtKB-ARBA"/>
</dbReference>
<comment type="subcellular location">
    <subcellularLocation>
        <location evidence="1">Cytoplasm</location>
        <location evidence="1">Cytoskeleton</location>
    </subcellularLocation>
</comment>
<dbReference type="InterPro" id="IPR019821">
    <property type="entry name" value="Kinesin_motor_CS"/>
</dbReference>
<dbReference type="RefSeq" id="XP_014468848.1">
    <property type="nucleotide sequence ID" value="XM_014613362.1"/>
</dbReference>
<dbReference type="InterPro" id="IPR022140">
    <property type="entry name" value="Kinesin-like_KIF1-typ"/>
</dbReference>
<dbReference type="GO" id="GO:0005874">
    <property type="term" value="C:microtubule"/>
    <property type="evidence" value="ECO:0007669"/>
    <property type="project" value="UniProtKB-KW"/>
</dbReference>
<dbReference type="GO" id="GO:0051960">
    <property type="term" value="P:regulation of nervous system development"/>
    <property type="evidence" value="ECO:0007669"/>
    <property type="project" value="UniProtKB-ARBA"/>
</dbReference>
<dbReference type="SMART" id="SM00233">
    <property type="entry name" value="PH"/>
    <property type="match status" value="1"/>
</dbReference>
<keyword evidence="7 12" id="KW-0175">Coiled coil</keyword>
<dbReference type="SMART" id="SM00240">
    <property type="entry name" value="FHA"/>
    <property type="match status" value="1"/>
</dbReference>
<evidence type="ECO:0000256" key="3">
    <source>
        <dbReference type="ARBA" id="ARBA00022490"/>
    </source>
</evidence>
<dbReference type="InterPro" id="IPR022164">
    <property type="entry name" value="Kinesin-like"/>
</dbReference>
<dbReference type="Pfam" id="PF12473">
    <property type="entry name" value="DUF3694"/>
    <property type="match status" value="1"/>
</dbReference>
<dbReference type="CDD" id="cd22705">
    <property type="entry name" value="FHA_KIF1"/>
    <property type="match status" value="1"/>
</dbReference>
<evidence type="ECO:0000256" key="6">
    <source>
        <dbReference type="ARBA" id="ARBA00022840"/>
    </source>
</evidence>
<evidence type="ECO:0000313" key="17">
    <source>
        <dbReference type="RefSeq" id="XP_014468848.1"/>
    </source>
</evidence>
<dbReference type="InterPro" id="IPR027417">
    <property type="entry name" value="P-loop_NTPase"/>
</dbReference>
<dbReference type="GO" id="GO:0030425">
    <property type="term" value="C:dendrite"/>
    <property type="evidence" value="ECO:0007669"/>
    <property type="project" value="UniProtKB-ARBA"/>
</dbReference>
<dbReference type="GO" id="GO:0021700">
    <property type="term" value="P:developmental maturation"/>
    <property type="evidence" value="ECO:0007669"/>
    <property type="project" value="UniProtKB-ARBA"/>
</dbReference>
<dbReference type="CDD" id="cd01233">
    <property type="entry name" value="PH_KIFIA_KIFIB"/>
    <property type="match status" value="1"/>
</dbReference>
<feature type="region of interest" description="Disordered" evidence="13">
    <location>
        <begin position="1715"/>
        <end position="1743"/>
    </location>
</feature>
<dbReference type="Gene3D" id="2.30.29.30">
    <property type="entry name" value="Pleckstrin-homology domain (PH domain)/Phosphotyrosine-binding domain (PTB)"/>
    <property type="match status" value="1"/>
</dbReference>
<dbReference type="FunFam" id="2.60.200.20:FF:000001">
    <property type="entry name" value="Kinesin family member 1B"/>
    <property type="match status" value="1"/>
</dbReference>
<feature type="compositionally biased region" description="Basic and acidic residues" evidence="13">
    <location>
        <begin position="593"/>
        <end position="604"/>
    </location>
</feature>
<dbReference type="GeneID" id="106741389"/>
<dbReference type="PROSITE" id="PS50067">
    <property type="entry name" value="KINESIN_MOTOR_2"/>
    <property type="match status" value="1"/>
</dbReference>
<protein>
    <recommendedName>
        <fullName evidence="2">Kinesin-like protein unc-104</fullName>
    </recommendedName>
</protein>
<feature type="coiled-coil region" evidence="12">
    <location>
        <begin position="633"/>
        <end position="682"/>
    </location>
</feature>
<dbReference type="GO" id="GO:1904115">
    <property type="term" value="C:axon cytoplasm"/>
    <property type="evidence" value="ECO:0007669"/>
    <property type="project" value="GOC"/>
</dbReference>
<dbReference type="GO" id="GO:0008017">
    <property type="term" value="F:microtubule binding"/>
    <property type="evidence" value="ECO:0007669"/>
    <property type="project" value="InterPro"/>
</dbReference>
<feature type="region of interest" description="Disordered" evidence="13">
    <location>
        <begin position="956"/>
        <end position="1000"/>
    </location>
</feature>
<dbReference type="Pfam" id="PF12423">
    <property type="entry name" value="KIF1B"/>
    <property type="match status" value="1"/>
</dbReference>
<feature type="coiled-coil region" evidence="12">
    <location>
        <begin position="358"/>
        <end position="385"/>
    </location>
</feature>
<dbReference type="PROSITE" id="PS00411">
    <property type="entry name" value="KINESIN_MOTOR_1"/>
    <property type="match status" value="1"/>
</dbReference>
<feature type="domain" description="PH" evidence="14">
    <location>
        <begin position="1608"/>
        <end position="1706"/>
    </location>
</feature>
<dbReference type="InterPro" id="IPR032405">
    <property type="entry name" value="Kinesin_assoc"/>
</dbReference>
<comment type="function">
    <text evidence="10">Required for presynaptic maturation, has a role in axonal transport of dense-core vesicles carrying synaptic vesicle precursors, components required for the morphological transformation of axonal growth cones to mature boutons.</text>
</comment>
<dbReference type="OrthoDB" id="3176171at2759"/>
<evidence type="ECO:0000256" key="10">
    <source>
        <dbReference type="ARBA" id="ARBA00056070"/>
    </source>
</evidence>
<evidence type="ECO:0000256" key="7">
    <source>
        <dbReference type="ARBA" id="ARBA00023054"/>
    </source>
</evidence>
<feature type="domain" description="Kinesin motor" evidence="15">
    <location>
        <begin position="3"/>
        <end position="350"/>
    </location>
</feature>
<keyword evidence="3" id="KW-0963">Cytoplasm</keyword>
<dbReference type="GO" id="GO:0008582">
    <property type="term" value="P:regulation of synaptic assembly at neuromuscular junction"/>
    <property type="evidence" value="ECO:0007669"/>
    <property type="project" value="UniProtKB-ARBA"/>
</dbReference>
<dbReference type="FunFam" id="3.40.850.10:FF:000004">
    <property type="entry name" value="Kinesin-like protein isoform 2"/>
    <property type="match status" value="1"/>
</dbReference>
<feature type="binding site" evidence="11">
    <location>
        <begin position="97"/>
        <end position="104"/>
    </location>
    <ligand>
        <name>ATP</name>
        <dbReference type="ChEBI" id="CHEBI:30616"/>
    </ligand>
</feature>
<dbReference type="SUPFAM" id="SSF49879">
    <property type="entry name" value="SMAD/FHA domain"/>
    <property type="match status" value="1"/>
</dbReference>
<dbReference type="GO" id="GO:0098793">
    <property type="term" value="C:presynapse"/>
    <property type="evidence" value="ECO:0007669"/>
    <property type="project" value="UniProtKB-ARBA"/>
</dbReference>
<feature type="compositionally biased region" description="Basic and acidic residues" evidence="13">
    <location>
        <begin position="956"/>
        <end position="970"/>
    </location>
</feature>
<dbReference type="InterPro" id="IPR011993">
    <property type="entry name" value="PH-like_dom_sf"/>
</dbReference>
<keyword evidence="16" id="KW-1185">Reference proteome</keyword>
<dbReference type="GO" id="GO:0003777">
    <property type="term" value="F:microtubule motor activity"/>
    <property type="evidence" value="ECO:0007669"/>
    <property type="project" value="InterPro"/>
</dbReference>
<accession>A0A6P3WRW3</accession>
<dbReference type="GO" id="GO:0016192">
    <property type="term" value="P:vesicle-mediated transport"/>
    <property type="evidence" value="ECO:0007669"/>
    <property type="project" value="UniProtKB-ARBA"/>
</dbReference>
<evidence type="ECO:0000313" key="16">
    <source>
        <dbReference type="Proteomes" id="UP000515204"/>
    </source>
</evidence>
<dbReference type="Pfam" id="PF16183">
    <property type="entry name" value="Kinesin_assoc"/>
    <property type="match status" value="1"/>
</dbReference>
<dbReference type="GO" id="GO:0048490">
    <property type="term" value="P:anterograde synaptic vesicle transport"/>
    <property type="evidence" value="ECO:0007669"/>
    <property type="project" value="UniProtKB-ARBA"/>
</dbReference>
<feature type="region of interest" description="Disordered" evidence="13">
    <location>
        <begin position="409"/>
        <end position="428"/>
    </location>
</feature>
<gene>
    <name evidence="17" type="primary">LOC106741389</name>
</gene>
<evidence type="ECO:0000256" key="2">
    <source>
        <dbReference type="ARBA" id="ARBA00020751"/>
    </source>
</evidence>
<name>A0A6P3WRW3_DINQU</name>
<dbReference type="CTD" id="36876"/>
<keyword evidence="4" id="KW-0493">Microtubule</keyword>
<dbReference type="PROSITE" id="PS50003">
    <property type="entry name" value="PH_DOMAIN"/>
    <property type="match status" value="1"/>
</dbReference>
<evidence type="ECO:0000256" key="8">
    <source>
        <dbReference type="ARBA" id="ARBA00023175"/>
    </source>
</evidence>
<dbReference type="PRINTS" id="PR00380">
    <property type="entry name" value="KINESINHEAVY"/>
</dbReference>
<evidence type="ECO:0000259" key="15">
    <source>
        <dbReference type="PROSITE" id="PS50067"/>
    </source>
</evidence>
<keyword evidence="9" id="KW-0206">Cytoskeleton</keyword>
<dbReference type="Pfam" id="PF00169">
    <property type="entry name" value="PH"/>
    <property type="match status" value="1"/>
</dbReference>
<dbReference type="SUPFAM" id="SSF52540">
    <property type="entry name" value="P-loop containing nucleoside triphosphate hydrolases"/>
    <property type="match status" value="1"/>
</dbReference>
<reference evidence="17" key="1">
    <citation type="submission" date="2025-08" db="UniProtKB">
        <authorList>
            <consortium name="RefSeq"/>
        </authorList>
    </citation>
    <scope>IDENTIFICATION</scope>
</reference>
<keyword evidence="8 11" id="KW-0505">Motor protein</keyword>
<dbReference type="Gene3D" id="3.40.850.10">
    <property type="entry name" value="Kinesin motor domain"/>
    <property type="match status" value="1"/>
</dbReference>
<dbReference type="GO" id="GO:0051222">
    <property type="term" value="P:positive regulation of protein transport"/>
    <property type="evidence" value="ECO:0007669"/>
    <property type="project" value="UniProtKB-ARBA"/>
</dbReference>
<evidence type="ECO:0000256" key="13">
    <source>
        <dbReference type="SAM" id="MobiDB-lite"/>
    </source>
</evidence>
<dbReference type="SUPFAM" id="SSF50729">
    <property type="entry name" value="PH domain-like"/>
    <property type="match status" value="1"/>
</dbReference>
<evidence type="ECO:0000256" key="11">
    <source>
        <dbReference type="PROSITE-ProRule" id="PRU00283"/>
    </source>
</evidence>
<keyword evidence="5 11" id="KW-0547">Nucleotide-binding</keyword>
<comment type="similarity">
    <text evidence="11">Belongs to the TRAFAC class myosin-kinesin ATPase superfamily. Kinesin family.</text>
</comment>
<dbReference type="PANTHER" id="PTHR47117">
    <property type="entry name" value="STAR-RELATED LIPID TRANSFER PROTEIN 9"/>
    <property type="match status" value="1"/>
</dbReference>
<evidence type="ECO:0000256" key="5">
    <source>
        <dbReference type="ARBA" id="ARBA00022741"/>
    </source>
</evidence>
<dbReference type="InterPro" id="IPR001752">
    <property type="entry name" value="Kinesin_motor_dom"/>
</dbReference>
<evidence type="ECO:0000256" key="12">
    <source>
        <dbReference type="SAM" id="Coils"/>
    </source>
</evidence>
<feature type="region of interest" description="Disordered" evidence="13">
    <location>
        <begin position="593"/>
        <end position="615"/>
    </location>
</feature>
<dbReference type="InterPro" id="IPR049780">
    <property type="entry name" value="PH_KIFIA_KIFIB"/>
</dbReference>
<dbReference type="GO" id="GO:0040012">
    <property type="term" value="P:regulation of locomotion"/>
    <property type="evidence" value="ECO:0007669"/>
    <property type="project" value="UniProtKB-ARBA"/>
</dbReference>
<dbReference type="GO" id="GO:0005524">
    <property type="term" value="F:ATP binding"/>
    <property type="evidence" value="ECO:0007669"/>
    <property type="project" value="UniProtKB-UniRule"/>
</dbReference>
<evidence type="ECO:0000259" key="14">
    <source>
        <dbReference type="PROSITE" id="PS50003"/>
    </source>
</evidence>